<dbReference type="OrthoDB" id="5430981at2759"/>
<feature type="region of interest" description="Disordered" evidence="2">
    <location>
        <begin position="278"/>
        <end position="307"/>
    </location>
</feature>
<evidence type="ECO:0000256" key="1">
    <source>
        <dbReference type="PROSITE-ProRule" id="PRU00023"/>
    </source>
</evidence>
<feature type="compositionally biased region" description="Low complexity" evidence="2">
    <location>
        <begin position="293"/>
        <end position="303"/>
    </location>
</feature>
<evidence type="ECO:0000313" key="4">
    <source>
        <dbReference type="Proteomes" id="UP000257109"/>
    </source>
</evidence>
<dbReference type="PANTHER" id="PTHR32108:SF9">
    <property type="entry name" value="REVERSE TRANSCRIPTASE RNASE H-LIKE DOMAIN-CONTAINING PROTEIN"/>
    <property type="match status" value="1"/>
</dbReference>
<reference evidence="3" key="1">
    <citation type="submission" date="2018-05" db="EMBL/GenBank/DDBJ databases">
        <title>Draft genome of Mucuna pruriens seed.</title>
        <authorList>
            <person name="Nnadi N.E."/>
            <person name="Vos R."/>
            <person name="Hasami M.H."/>
            <person name="Devisetty U.K."/>
            <person name="Aguiy J.C."/>
        </authorList>
    </citation>
    <scope>NUCLEOTIDE SEQUENCE [LARGE SCALE GENOMIC DNA]</scope>
    <source>
        <strain evidence="3">JCA_2017</strain>
    </source>
</reference>
<feature type="region of interest" description="Disordered" evidence="2">
    <location>
        <begin position="64"/>
        <end position="104"/>
    </location>
</feature>
<dbReference type="Gene3D" id="2.40.70.10">
    <property type="entry name" value="Acid Proteases"/>
    <property type="match status" value="1"/>
</dbReference>
<protein>
    <submittedName>
        <fullName evidence="3">Uncharacterized protein</fullName>
    </submittedName>
</protein>
<feature type="non-terminal residue" evidence="3">
    <location>
        <position position="1"/>
    </location>
</feature>
<dbReference type="AlphaFoldDB" id="A0A371HUA5"/>
<comment type="caution">
    <text evidence="3">The sequence shown here is derived from an EMBL/GenBank/DDBJ whole genome shotgun (WGS) entry which is preliminary data.</text>
</comment>
<dbReference type="PANTHER" id="PTHR32108">
    <property type="entry name" value="DNA-DIRECTED RNA POLYMERASE SUBUNIT ALPHA"/>
    <property type="match status" value="1"/>
</dbReference>
<accession>A0A371HUA5</accession>
<keyword evidence="4" id="KW-1185">Reference proteome</keyword>
<gene>
    <name evidence="3" type="ORF">CR513_09659</name>
</gene>
<proteinExistence type="predicted"/>
<dbReference type="PROSITE" id="PS50088">
    <property type="entry name" value="ANK_REPEAT"/>
    <property type="match status" value="1"/>
</dbReference>
<name>A0A371HUA5_MUCPR</name>
<sequence length="513" mass="57401">MEQAIDELEQQSMQTRAEVGQIREHMGEMREQNAPAEAQVVEEPEAVEAIRLVPQTTQATVSLPHYSPPITLSPPGMVVSTNPSNPNRGEAANPSNLQNPRPSRFRRTFTPIPMTYTTLFHQLLQKRMITTALPKPLEPPYPWSYDPNAKCEYHEGARATPRKIEVGQCVSTNPLPPHRGTSVNALDHEPTRQGTRGQVVFQVVVAEQTETPFQKPLTIYYDSTQLTYHDNHAVPWRYEPTMPKASKEEEPTREFTNIAKEGGITKSGRIYMPENLQGQETHTPSKETHAPTRKASAASAPARAPEKEAEEFLKIIRHGEYQFLNQMNKTPTRISLLSLLLNSETHRNLLLKVLQEAHVAHDITTERFGSLVNNITSRGHLTFFDDEIPVEGKSHNQPLHISIRCGGYMIARILIDNGSSLNVLPKATLDKLTPIDAQLRASSVVVQAFDGSKREVMGEISLPILISSALFNINFQDMDIRPTYSCLLGRPWIHAAGAVPSSLHQQVKFISNH</sequence>
<dbReference type="SUPFAM" id="SSF50630">
    <property type="entry name" value="Acid proteases"/>
    <property type="match status" value="1"/>
</dbReference>
<keyword evidence="1" id="KW-0040">ANK repeat</keyword>
<feature type="compositionally biased region" description="Polar residues" evidence="2">
    <location>
        <begin position="79"/>
        <end position="99"/>
    </location>
</feature>
<feature type="repeat" description="ANK" evidence="1">
    <location>
        <begin position="394"/>
        <end position="426"/>
    </location>
</feature>
<evidence type="ECO:0000313" key="3">
    <source>
        <dbReference type="EMBL" id="RDY06358.1"/>
    </source>
</evidence>
<dbReference type="Proteomes" id="UP000257109">
    <property type="component" value="Unassembled WGS sequence"/>
</dbReference>
<dbReference type="EMBL" id="QJKJ01001700">
    <property type="protein sequence ID" value="RDY06358.1"/>
    <property type="molecule type" value="Genomic_DNA"/>
</dbReference>
<dbReference type="CDD" id="cd00303">
    <property type="entry name" value="retropepsin_like"/>
    <property type="match status" value="1"/>
</dbReference>
<dbReference type="InterPro" id="IPR021109">
    <property type="entry name" value="Peptidase_aspartic_dom_sf"/>
</dbReference>
<dbReference type="InterPro" id="IPR002110">
    <property type="entry name" value="Ankyrin_rpt"/>
</dbReference>
<evidence type="ECO:0000256" key="2">
    <source>
        <dbReference type="SAM" id="MobiDB-lite"/>
    </source>
</evidence>
<organism evidence="3 4">
    <name type="scientific">Mucuna pruriens</name>
    <name type="common">Velvet bean</name>
    <name type="synonym">Dolichos pruriens</name>
    <dbReference type="NCBI Taxonomy" id="157652"/>
    <lineage>
        <taxon>Eukaryota</taxon>
        <taxon>Viridiplantae</taxon>
        <taxon>Streptophyta</taxon>
        <taxon>Embryophyta</taxon>
        <taxon>Tracheophyta</taxon>
        <taxon>Spermatophyta</taxon>
        <taxon>Magnoliopsida</taxon>
        <taxon>eudicotyledons</taxon>
        <taxon>Gunneridae</taxon>
        <taxon>Pentapetalae</taxon>
        <taxon>rosids</taxon>
        <taxon>fabids</taxon>
        <taxon>Fabales</taxon>
        <taxon>Fabaceae</taxon>
        <taxon>Papilionoideae</taxon>
        <taxon>50 kb inversion clade</taxon>
        <taxon>NPAAA clade</taxon>
        <taxon>indigoferoid/millettioid clade</taxon>
        <taxon>Phaseoleae</taxon>
        <taxon>Mucuna</taxon>
    </lineage>
</organism>